<evidence type="ECO:0000313" key="3">
    <source>
        <dbReference type="Proteomes" id="UP000238274"/>
    </source>
</evidence>
<feature type="compositionally biased region" description="Basic and acidic residues" evidence="1">
    <location>
        <begin position="1"/>
        <end position="13"/>
    </location>
</feature>
<feature type="region of interest" description="Disordered" evidence="1">
    <location>
        <begin position="1"/>
        <end position="88"/>
    </location>
</feature>
<dbReference type="AlphaFoldDB" id="A0A2S4VXE6"/>
<proteinExistence type="predicted"/>
<keyword evidence="3" id="KW-1185">Reference proteome</keyword>
<protein>
    <submittedName>
        <fullName evidence="2">Uncharacterized protein</fullName>
    </submittedName>
</protein>
<feature type="compositionally biased region" description="Low complexity" evidence="1">
    <location>
        <begin position="73"/>
        <end position="88"/>
    </location>
</feature>
<dbReference type="EMBL" id="PKSM01000092">
    <property type="protein sequence ID" value="POW14214.1"/>
    <property type="molecule type" value="Genomic_DNA"/>
</dbReference>
<evidence type="ECO:0000256" key="1">
    <source>
        <dbReference type="SAM" id="MobiDB-lite"/>
    </source>
</evidence>
<name>A0A2S4VXE6_9BASI</name>
<dbReference type="VEuPathDB" id="FungiDB:PSHT_07497"/>
<dbReference type="Proteomes" id="UP000238274">
    <property type="component" value="Unassembled WGS sequence"/>
</dbReference>
<gene>
    <name evidence="2" type="ORF">PSHT_07497</name>
</gene>
<evidence type="ECO:0000313" key="2">
    <source>
        <dbReference type="EMBL" id="POW14214.1"/>
    </source>
</evidence>
<comment type="caution">
    <text evidence="2">The sequence shown here is derived from an EMBL/GenBank/DDBJ whole genome shotgun (WGS) entry which is preliminary data.</text>
</comment>
<reference evidence="3" key="3">
    <citation type="journal article" date="2018" name="Mol. Plant Microbe Interact.">
        <title>Genome sequence resources for the wheat stripe rust pathogen (Puccinia striiformis f. sp. tritici) and the barley stripe rust pathogen (Puccinia striiformis f. sp. hordei).</title>
        <authorList>
            <person name="Xia C."/>
            <person name="Wang M."/>
            <person name="Yin C."/>
            <person name="Cornejo O.E."/>
            <person name="Hulbert S.H."/>
            <person name="Chen X."/>
        </authorList>
    </citation>
    <scope>NUCLEOTIDE SEQUENCE [LARGE SCALE GENOMIC DNA]</scope>
    <source>
        <strain evidence="3">93TX-2</strain>
    </source>
</reference>
<reference evidence="3" key="2">
    <citation type="journal article" date="2018" name="BMC Genomics">
        <title>Genomic insights into host adaptation between the wheat stripe rust pathogen (Puccinia striiformis f. sp. tritici) and the barley stripe rust pathogen (Puccinia striiformis f. sp. hordei).</title>
        <authorList>
            <person name="Xia C."/>
            <person name="Wang M."/>
            <person name="Yin C."/>
            <person name="Cornejo O.E."/>
            <person name="Hulbert S.H."/>
            <person name="Chen X."/>
        </authorList>
    </citation>
    <scope>NUCLEOTIDE SEQUENCE [LARGE SCALE GENOMIC DNA]</scope>
    <source>
        <strain evidence="3">93TX-2</strain>
    </source>
</reference>
<accession>A0A2S4VXE6</accession>
<organism evidence="2 3">
    <name type="scientific">Puccinia striiformis</name>
    <dbReference type="NCBI Taxonomy" id="27350"/>
    <lineage>
        <taxon>Eukaryota</taxon>
        <taxon>Fungi</taxon>
        <taxon>Dikarya</taxon>
        <taxon>Basidiomycota</taxon>
        <taxon>Pucciniomycotina</taxon>
        <taxon>Pucciniomycetes</taxon>
        <taxon>Pucciniales</taxon>
        <taxon>Pucciniaceae</taxon>
        <taxon>Puccinia</taxon>
    </lineage>
</organism>
<sequence length="107" mass="12431">MQNENEHENDRNPFRNFQDGPGLSMMIDIQRREEEAEDSEDSASPSPSLTRHPIEQQKLNQSILHHHRPPPAAASLLLPQQQQQQQTPTLFAKLRQIWNRNEINTSD</sequence>
<reference evidence="2 3" key="1">
    <citation type="submission" date="2017-12" db="EMBL/GenBank/DDBJ databases">
        <title>Gene loss provides genomic basis for host adaptation in cereal stripe rust fungi.</title>
        <authorList>
            <person name="Xia C."/>
        </authorList>
    </citation>
    <scope>NUCLEOTIDE SEQUENCE [LARGE SCALE GENOMIC DNA]</scope>
    <source>
        <strain evidence="2 3">93TX-2</strain>
    </source>
</reference>